<protein>
    <submittedName>
        <fullName evidence="1">Uncharacterized protein</fullName>
    </submittedName>
</protein>
<evidence type="ECO:0000313" key="2">
    <source>
        <dbReference type="Proteomes" id="UP001072952"/>
    </source>
</evidence>
<reference evidence="1" key="1">
    <citation type="journal article" date="2022" name="Int. J. Mol. Sci.">
        <title>Phenotypic and Genotypic Virulence Characterisation of Staphylococcus pettenkoferi Strains Isolated from Human Bloodstream and Diabetic Foot Infections.</title>
        <authorList>
            <person name="Magnan C."/>
            <person name="Ahmad-Mansour N."/>
            <person name="Pouget C."/>
            <person name="Morsli M."/>
            <person name="Huc-Brandt S."/>
            <person name="Pantel A."/>
            <person name="Dunyach-Remy C."/>
            <person name="Sotto A."/>
            <person name="Molle V."/>
            <person name="Lavigne J.-P."/>
        </authorList>
    </citation>
    <scope>NUCLEOTIDE SEQUENCE</scope>
    <source>
        <strain evidence="1">NSP012P</strain>
    </source>
</reference>
<comment type="caution">
    <text evidence="1">The sequence shown here is derived from an EMBL/GenBank/DDBJ whole genome shotgun (WGS) entry which is preliminary data.</text>
</comment>
<gene>
    <name evidence="1" type="ORF">NW133_07155</name>
</gene>
<dbReference type="RefSeq" id="WP_268213415.1">
    <property type="nucleotide sequence ID" value="NZ_JANSLD010000027.1"/>
</dbReference>
<evidence type="ECO:0000313" key="1">
    <source>
        <dbReference type="EMBL" id="MCY1583304.1"/>
    </source>
</evidence>
<dbReference type="Proteomes" id="UP001072952">
    <property type="component" value="Unassembled WGS sequence"/>
</dbReference>
<keyword evidence="2" id="KW-1185">Reference proteome</keyword>
<sequence length="157" mass="18558">MFERAYPFSVIEYESDVEVLTLIQKGDMVWHNSEEYTVTNVDHRLNLVELESEERFVFTGIGNVDRDVTPVEDCIGDLIRLDFALADYVLNNLEEVSHMGYEIYRPKFDEPDIYLGIPSVQSDADVEYHTKLFMCWKFWQDKMFEAMKEEVHSYEFG</sequence>
<name>A0ABT4BKZ7_9STAP</name>
<organism evidence="1 2">
    <name type="scientific">Staphylococcus pettenkoferi</name>
    <dbReference type="NCBI Taxonomy" id="170573"/>
    <lineage>
        <taxon>Bacteria</taxon>
        <taxon>Bacillati</taxon>
        <taxon>Bacillota</taxon>
        <taxon>Bacilli</taxon>
        <taxon>Bacillales</taxon>
        <taxon>Staphylococcaceae</taxon>
        <taxon>Staphylococcus</taxon>
    </lineage>
</organism>
<dbReference type="EMBL" id="JANSLD010000027">
    <property type="protein sequence ID" value="MCY1583304.1"/>
    <property type="molecule type" value="Genomic_DNA"/>
</dbReference>
<accession>A0ABT4BKZ7</accession>
<proteinExistence type="predicted"/>
<reference evidence="1" key="2">
    <citation type="submission" date="2022-08" db="EMBL/GenBank/DDBJ databases">
        <authorList>
            <person name="Magnan C."/>
        </authorList>
    </citation>
    <scope>NUCLEOTIDE SEQUENCE</scope>
    <source>
        <strain evidence="1">NSP012P</strain>
    </source>
</reference>